<dbReference type="PROSITE" id="PS50110">
    <property type="entry name" value="RESPONSE_REGULATORY"/>
    <property type="match status" value="1"/>
</dbReference>
<dbReference type="InterPro" id="IPR046947">
    <property type="entry name" value="LytR-like"/>
</dbReference>
<dbReference type="InterPro" id="IPR001789">
    <property type="entry name" value="Sig_transdc_resp-reg_receiver"/>
</dbReference>
<sequence length="243" mass="28713">MRIAIVDDLKSDRDITRIYLEQYLNSSNIGFEVEEFISGEVFLESIEKNEVEDFDLIFLDIYMDKINGMEVAKKLEEMNLNSMIFFTTSSIEYAVESYEVKAAYYLIKPYTYEKFKKAMDRYKDMFLSESKFIEVLCNRVIKRIFLKDIVLIQTANRLVEIYTKKDKFTTRQGFDELATVLLENKNFVCCVRGCVVNFDYIIKVNDDSFMTNEGLIAPIRRQGRSDIKKKYTEYLFKSMREGL</sequence>
<dbReference type="Pfam" id="PF04397">
    <property type="entry name" value="LytTR"/>
    <property type="match status" value="1"/>
</dbReference>
<evidence type="ECO:0000256" key="3">
    <source>
        <dbReference type="PROSITE-ProRule" id="PRU00169"/>
    </source>
</evidence>
<keyword evidence="6" id="KW-1185">Reference proteome</keyword>
<dbReference type="Pfam" id="PF00072">
    <property type="entry name" value="Response_reg"/>
    <property type="match status" value="1"/>
</dbReference>
<accession>A0A1M5Y7F0</accession>
<dbReference type="EMBL" id="FQXP01000012">
    <property type="protein sequence ID" value="SHI07987.1"/>
    <property type="molecule type" value="Genomic_DNA"/>
</dbReference>
<feature type="modified residue" description="4-aspartylphosphate" evidence="3">
    <location>
        <position position="60"/>
    </location>
</feature>
<dbReference type="SMART" id="SM00448">
    <property type="entry name" value="REC"/>
    <property type="match status" value="1"/>
</dbReference>
<proteinExistence type="predicted"/>
<gene>
    <name evidence="5" type="ORF">SAMN02745196_02701</name>
</gene>
<reference evidence="5 6" key="1">
    <citation type="submission" date="2016-11" db="EMBL/GenBank/DDBJ databases">
        <authorList>
            <person name="Jaros S."/>
            <person name="Januszkiewicz K."/>
            <person name="Wedrychowicz H."/>
        </authorList>
    </citation>
    <scope>NUCLEOTIDE SEQUENCE [LARGE SCALE GENOMIC DNA]</scope>
    <source>
        <strain evidence="5 6">DSM 3089</strain>
    </source>
</reference>
<keyword evidence="3" id="KW-0597">Phosphoprotein</keyword>
<evidence type="ECO:0000256" key="2">
    <source>
        <dbReference type="ARBA" id="ARBA00024867"/>
    </source>
</evidence>
<dbReference type="RefSeq" id="WP_072832536.1">
    <property type="nucleotide sequence ID" value="NZ_FQXP01000012.1"/>
</dbReference>
<dbReference type="Gene3D" id="2.40.50.1020">
    <property type="entry name" value="LytTr DNA-binding domain"/>
    <property type="match status" value="1"/>
</dbReference>
<dbReference type="Gene3D" id="3.40.50.2300">
    <property type="match status" value="1"/>
</dbReference>
<dbReference type="SMART" id="SM00850">
    <property type="entry name" value="LytTR"/>
    <property type="match status" value="1"/>
</dbReference>
<comment type="function">
    <text evidence="2">May play the central regulatory role in sporulation. It may be an element of the effector pathway responsible for the activation of sporulation genes in response to nutritional stress. Spo0A may act in concert with spo0H (a sigma factor) to control the expression of some genes that are critical to the sporulation process.</text>
</comment>
<dbReference type="OrthoDB" id="9802383at2"/>
<evidence type="ECO:0000256" key="1">
    <source>
        <dbReference type="ARBA" id="ARBA00018672"/>
    </source>
</evidence>
<dbReference type="GO" id="GO:0003677">
    <property type="term" value="F:DNA binding"/>
    <property type="evidence" value="ECO:0007669"/>
    <property type="project" value="InterPro"/>
</dbReference>
<evidence type="ECO:0000313" key="6">
    <source>
        <dbReference type="Proteomes" id="UP000184526"/>
    </source>
</evidence>
<evidence type="ECO:0000259" key="4">
    <source>
        <dbReference type="PROSITE" id="PS50110"/>
    </source>
</evidence>
<dbReference type="GO" id="GO:0000156">
    <property type="term" value="F:phosphorelay response regulator activity"/>
    <property type="evidence" value="ECO:0007669"/>
    <property type="project" value="InterPro"/>
</dbReference>
<evidence type="ECO:0000313" key="5">
    <source>
        <dbReference type="EMBL" id="SHI07987.1"/>
    </source>
</evidence>
<dbReference type="STRING" id="1121306.SAMN02745196_02701"/>
<dbReference type="AlphaFoldDB" id="A0A1M5Y7F0"/>
<feature type="domain" description="Response regulatory" evidence="4">
    <location>
        <begin position="2"/>
        <end position="123"/>
    </location>
</feature>
<dbReference type="InterPro" id="IPR007492">
    <property type="entry name" value="LytTR_DNA-bd_dom"/>
</dbReference>
<dbReference type="PANTHER" id="PTHR37299:SF1">
    <property type="entry name" value="STAGE 0 SPORULATION PROTEIN A HOMOLOG"/>
    <property type="match status" value="1"/>
</dbReference>
<dbReference type="InterPro" id="IPR011006">
    <property type="entry name" value="CheY-like_superfamily"/>
</dbReference>
<name>A0A1M5Y7F0_9CLOT</name>
<dbReference type="PANTHER" id="PTHR37299">
    <property type="entry name" value="TRANSCRIPTIONAL REGULATOR-RELATED"/>
    <property type="match status" value="1"/>
</dbReference>
<organism evidence="5 6">
    <name type="scientific">Clostridium collagenovorans DSM 3089</name>
    <dbReference type="NCBI Taxonomy" id="1121306"/>
    <lineage>
        <taxon>Bacteria</taxon>
        <taxon>Bacillati</taxon>
        <taxon>Bacillota</taxon>
        <taxon>Clostridia</taxon>
        <taxon>Eubacteriales</taxon>
        <taxon>Clostridiaceae</taxon>
        <taxon>Clostridium</taxon>
    </lineage>
</organism>
<dbReference type="SUPFAM" id="SSF52172">
    <property type="entry name" value="CheY-like"/>
    <property type="match status" value="1"/>
</dbReference>
<protein>
    <recommendedName>
        <fullName evidence="1">Stage 0 sporulation protein A homolog</fullName>
    </recommendedName>
</protein>
<dbReference type="Proteomes" id="UP000184526">
    <property type="component" value="Unassembled WGS sequence"/>
</dbReference>